<dbReference type="InterPro" id="IPR000150">
    <property type="entry name" value="Cof"/>
</dbReference>
<gene>
    <name evidence="1" type="ORF">H8S45_05085</name>
</gene>
<accession>A0A923RW42</accession>
<dbReference type="GO" id="GO:0016791">
    <property type="term" value="F:phosphatase activity"/>
    <property type="evidence" value="ECO:0007669"/>
    <property type="project" value="UniProtKB-ARBA"/>
</dbReference>
<dbReference type="Gene3D" id="3.40.50.1000">
    <property type="entry name" value="HAD superfamily/HAD-like"/>
    <property type="match status" value="1"/>
</dbReference>
<evidence type="ECO:0000313" key="1">
    <source>
        <dbReference type="EMBL" id="MBC5724831.1"/>
    </source>
</evidence>
<dbReference type="NCBIfam" id="TIGR01484">
    <property type="entry name" value="HAD-SF-IIB"/>
    <property type="match status" value="1"/>
</dbReference>
<reference evidence="1" key="1">
    <citation type="submission" date="2020-08" db="EMBL/GenBank/DDBJ databases">
        <title>Genome public.</title>
        <authorList>
            <person name="Liu C."/>
            <person name="Sun Q."/>
        </authorList>
    </citation>
    <scope>NUCLEOTIDE SEQUENCE</scope>
    <source>
        <strain evidence="1">NSJ-28</strain>
    </source>
</reference>
<dbReference type="Gene3D" id="3.30.1240.10">
    <property type="match status" value="1"/>
</dbReference>
<dbReference type="InterPro" id="IPR006379">
    <property type="entry name" value="HAD-SF_hydro_IIB"/>
</dbReference>
<dbReference type="PANTHER" id="PTHR10000:SF53">
    <property type="entry name" value="5-AMINO-6-(5-PHOSPHO-D-RIBITYLAMINO)URACIL PHOSPHATASE YBJI-RELATED"/>
    <property type="match status" value="1"/>
</dbReference>
<dbReference type="GO" id="GO:0005829">
    <property type="term" value="C:cytosol"/>
    <property type="evidence" value="ECO:0007669"/>
    <property type="project" value="TreeGrafter"/>
</dbReference>
<evidence type="ECO:0000313" key="2">
    <source>
        <dbReference type="Proteomes" id="UP000606499"/>
    </source>
</evidence>
<dbReference type="Pfam" id="PF08282">
    <property type="entry name" value="Hydrolase_3"/>
    <property type="match status" value="1"/>
</dbReference>
<keyword evidence="2" id="KW-1185">Reference proteome</keyword>
<dbReference type="RefSeq" id="WP_054326273.1">
    <property type="nucleotide sequence ID" value="NZ_JACOPL010000004.1"/>
</dbReference>
<comment type="caution">
    <text evidence="1">The sequence shown here is derived from an EMBL/GenBank/DDBJ whole genome shotgun (WGS) entry which is preliminary data.</text>
</comment>
<name>A0A923RW42_9FIRM</name>
<sequence length="268" mass="29622">MSIKLIAADLDGTLLTSERKLSPDLFPLIGELRGRGIRFAPASGRQYYNLRELFAPIADELLYISENGAMVCDGAELLSFEAMPPDEVVRAVVAARSIPKTHAILACREGGYYENRTDTVFLENMSYYYARRHYTDDLLAVARSQPVCKVALFCSRSAERVLMPAFRPFAQTSQVALSGEDWIDLMRPGMNKGLAVRIICGRLGIAPDECMAFGDYLNDLELLQAVGESYAMANGHEALRSAAKHICPSNDDDGVCRTIRRTLGIDKT</sequence>
<dbReference type="CDD" id="cd07518">
    <property type="entry name" value="HAD_YbiV-Like"/>
    <property type="match status" value="1"/>
</dbReference>
<proteinExistence type="predicted"/>
<dbReference type="PANTHER" id="PTHR10000">
    <property type="entry name" value="PHOSPHOSERINE PHOSPHATASE"/>
    <property type="match status" value="1"/>
</dbReference>
<dbReference type="EMBL" id="JACOPL010000004">
    <property type="protein sequence ID" value="MBC5724831.1"/>
    <property type="molecule type" value="Genomic_DNA"/>
</dbReference>
<dbReference type="Proteomes" id="UP000606499">
    <property type="component" value="Unassembled WGS sequence"/>
</dbReference>
<protein>
    <submittedName>
        <fullName evidence="1">HAD family hydrolase</fullName>
    </submittedName>
</protein>
<dbReference type="GO" id="GO:0000287">
    <property type="term" value="F:magnesium ion binding"/>
    <property type="evidence" value="ECO:0007669"/>
    <property type="project" value="TreeGrafter"/>
</dbReference>
<dbReference type="PROSITE" id="PS01228">
    <property type="entry name" value="COF_1"/>
    <property type="match status" value="1"/>
</dbReference>
<organism evidence="1 2">
    <name type="scientific">Agathobaculum faecis</name>
    <dbReference type="NCBI Taxonomy" id="2763013"/>
    <lineage>
        <taxon>Bacteria</taxon>
        <taxon>Bacillati</taxon>
        <taxon>Bacillota</taxon>
        <taxon>Clostridia</taxon>
        <taxon>Eubacteriales</taxon>
        <taxon>Butyricicoccaceae</taxon>
        <taxon>Agathobaculum</taxon>
    </lineage>
</organism>
<keyword evidence="1" id="KW-0378">Hydrolase</keyword>
<dbReference type="NCBIfam" id="TIGR00099">
    <property type="entry name" value="Cof-subfamily"/>
    <property type="match status" value="1"/>
</dbReference>
<dbReference type="SFLD" id="SFLDG01140">
    <property type="entry name" value="C2.B:_Phosphomannomutase_and_P"/>
    <property type="match status" value="1"/>
</dbReference>
<dbReference type="AlphaFoldDB" id="A0A923RW42"/>
<dbReference type="SFLD" id="SFLDS00003">
    <property type="entry name" value="Haloacid_Dehalogenase"/>
    <property type="match status" value="1"/>
</dbReference>
<dbReference type="InterPro" id="IPR036412">
    <property type="entry name" value="HAD-like_sf"/>
</dbReference>
<dbReference type="InterPro" id="IPR023214">
    <property type="entry name" value="HAD_sf"/>
</dbReference>
<dbReference type="SUPFAM" id="SSF56784">
    <property type="entry name" value="HAD-like"/>
    <property type="match status" value="1"/>
</dbReference>